<dbReference type="SUPFAM" id="SSF50475">
    <property type="entry name" value="FMN-binding split barrel"/>
    <property type="match status" value="1"/>
</dbReference>
<reference evidence="1" key="1">
    <citation type="submission" date="2019-12" db="EMBL/GenBank/DDBJ databases">
        <authorList>
            <person name="zhang j."/>
            <person name="sun C.M."/>
        </authorList>
    </citation>
    <scope>NUCLEOTIDE SEQUENCE</scope>
    <source>
        <strain evidence="1">NS-1</strain>
    </source>
</reference>
<evidence type="ECO:0000313" key="1">
    <source>
        <dbReference type="EMBL" id="QTL98834.1"/>
    </source>
</evidence>
<sequence length="142" mass="16365">MSISSKIISDKESIDLNEYKDLFVMTKDAAFITKSLERVSNVVPIHSKHILSKDQILITDQFMNKTKNNIIKEANAMLAIEDKNILYKISGKCKYENEGSYYEKAVQMVEEYAKTKAKNKKIKIKCKGIIIMDIKKIEKIQL</sequence>
<dbReference type="KEGG" id="ifn:GM661_13120"/>
<gene>
    <name evidence="1" type="ORF">GM661_13120</name>
</gene>
<accession>A0A8A7KL72</accession>
<keyword evidence="2" id="KW-1185">Reference proteome</keyword>
<proteinExistence type="predicted"/>
<organism evidence="1 2">
    <name type="scientific">Iocasia fonsfrigidae</name>
    <dbReference type="NCBI Taxonomy" id="2682810"/>
    <lineage>
        <taxon>Bacteria</taxon>
        <taxon>Bacillati</taxon>
        <taxon>Bacillota</taxon>
        <taxon>Clostridia</taxon>
        <taxon>Halanaerobiales</taxon>
        <taxon>Halanaerobiaceae</taxon>
        <taxon>Iocasia</taxon>
    </lineage>
</organism>
<dbReference type="RefSeq" id="WP_230867234.1">
    <property type="nucleotide sequence ID" value="NZ_CP046640.1"/>
</dbReference>
<dbReference type="Proteomes" id="UP000665020">
    <property type="component" value="Chromosome"/>
</dbReference>
<protein>
    <submittedName>
        <fullName evidence="1">Uncharacterized protein</fullName>
    </submittedName>
</protein>
<name>A0A8A7KL72_9FIRM</name>
<dbReference type="InterPro" id="IPR012349">
    <property type="entry name" value="Split_barrel_FMN-bd"/>
</dbReference>
<evidence type="ECO:0000313" key="2">
    <source>
        <dbReference type="Proteomes" id="UP000665020"/>
    </source>
</evidence>
<dbReference type="AlphaFoldDB" id="A0A8A7KL72"/>
<dbReference type="Gene3D" id="2.30.110.10">
    <property type="entry name" value="Electron Transport, Fmn-binding Protein, Chain A"/>
    <property type="match status" value="1"/>
</dbReference>
<dbReference type="EMBL" id="CP046640">
    <property type="protein sequence ID" value="QTL98834.1"/>
    <property type="molecule type" value="Genomic_DNA"/>
</dbReference>